<feature type="compositionally biased region" description="Low complexity" evidence="6">
    <location>
        <begin position="218"/>
        <end position="230"/>
    </location>
</feature>
<evidence type="ECO:0008006" key="11">
    <source>
        <dbReference type="Google" id="ProtNLM"/>
    </source>
</evidence>
<dbReference type="PROSITE" id="PS51038">
    <property type="entry name" value="BAH"/>
    <property type="match status" value="1"/>
</dbReference>
<feature type="region of interest" description="Disordered" evidence="6">
    <location>
        <begin position="559"/>
        <end position="672"/>
    </location>
</feature>
<dbReference type="CDD" id="cd04370">
    <property type="entry name" value="BAH"/>
    <property type="match status" value="1"/>
</dbReference>
<dbReference type="Proteomes" id="UP000815325">
    <property type="component" value="Unassembled WGS sequence"/>
</dbReference>
<feature type="compositionally biased region" description="Basic and acidic residues" evidence="6">
    <location>
        <begin position="659"/>
        <end position="672"/>
    </location>
</feature>
<dbReference type="InterPro" id="IPR051140">
    <property type="entry name" value="GATA_TF"/>
</dbReference>
<reference evidence="9" key="1">
    <citation type="submission" date="2017-08" db="EMBL/GenBank/DDBJ databases">
        <authorList>
            <person name="Polle J.E."/>
            <person name="Barry K."/>
            <person name="Cushman J."/>
            <person name="Schmutz J."/>
            <person name="Tran D."/>
            <person name="Hathwaick L.T."/>
            <person name="Yim W.C."/>
            <person name="Jenkins J."/>
            <person name="Mckie-Krisberg Z.M."/>
            <person name="Prochnik S."/>
            <person name="Lindquist E."/>
            <person name="Dockter R.B."/>
            <person name="Adam C."/>
            <person name="Molina H."/>
            <person name="Bunkerborg J."/>
            <person name="Jin E."/>
            <person name="Buchheim M."/>
            <person name="Magnuson J."/>
        </authorList>
    </citation>
    <scope>NUCLEOTIDE SEQUENCE</scope>
    <source>
        <strain evidence="9">CCAP 19/18</strain>
    </source>
</reference>
<feature type="domain" description="BAH" evidence="8">
    <location>
        <begin position="27"/>
        <end position="152"/>
    </location>
</feature>
<feature type="compositionally biased region" description="Low complexity" evidence="6">
    <location>
        <begin position="167"/>
        <end position="178"/>
    </location>
</feature>
<dbReference type="SMART" id="SM00401">
    <property type="entry name" value="ZnF_GATA"/>
    <property type="match status" value="1"/>
</dbReference>
<feature type="compositionally biased region" description="Basic and acidic residues" evidence="6">
    <location>
        <begin position="412"/>
        <end position="436"/>
    </location>
</feature>
<evidence type="ECO:0000256" key="3">
    <source>
        <dbReference type="ARBA" id="ARBA00022771"/>
    </source>
</evidence>
<evidence type="ECO:0000256" key="5">
    <source>
        <dbReference type="PROSITE-ProRule" id="PRU00094"/>
    </source>
</evidence>
<feature type="compositionally biased region" description="Low complexity" evidence="6">
    <location>
        <begin position="238"/>
        <end position="251"/>
    </location>
</feature>
<dbReference type="Pfam" id="PF01426">
    <property type="entry name" value="BAH"/>
    <property type="match status" value="1"/>
</dbReference>
<dbReference type="Gene3D" id="3.30.50.10">
    <property type="entry name" value="Erythroid Transcription Factor GATA-1, subunit A"/>
    <property type="match status" value="1"/>
</dbReference>
<feature type="compositionally biased region" description="Low complexity" evidence="6">
    <location>
        <begin position="646"/>
        <end position="655"/>
    </location>
</feature>
<evidence type="ECO:0000256" key="2">
    <source>
        <dbReference type="ARBA" id="ARBA00022723"/>
    </source>
</evidence>
<evidence type="ECO:0000259" key="8">
    <source>
        <dbReference type="PROSITE" id="PS51038"/>
    </source>
</evidence>
<dbReference type="SMART" id="SM00439">
    <property type="entry name" value="BAH"/>
    <property type="match status" value="1"/>
</dbReference>
<dbReference type="InterPro" id="IPR013088">
    <property type="entry name" value="Znf_NHR/GATA"/>
</dbReference>
<keyword evidence="10" id="KW-1185">Reference proteome</keyword>
<dbReference type="InterPro" id="IPR001025">
    <property type="entry name" value="BAH_dom"/>
</dbReference>
<dbReference type="EMBL" id="MU069755">
    <property type="protein sequence ID" value="KAF5834450.1"/>
    <property type="molecule type" value="Genomic_DNA"/>
</dbReference>
<feature type="region of interest" description="Disordered" evidence="6">
    <location>
        <begin position="167"/>
        <end position="251"/>
    </location>
</feature>
<feature type="compositionally biased region" description="Low complexity" evidence="6">
    <location>
        <begin position="317"/>
        <end position="346"/>
    </location>
</feature>
<organism evidence="9 10">
    <name type="scientific">Dunaliella salina</name>
    <name type="common">Green alga</name>
    <name type="synonym">Protococcus salinus</name>
    <dbReference type="NCBI Taxonomy" id="3046"/>
    <lineage>
        <taxon>Eukaryota</taxon>
        <taxon>Viridiplantae</taxon>
        <taxon>Chlorophyta</taxon>
        <taxon>core chlorophytes</taxon>
        <taxon>Chlorophyceae</taxon>
        <taxon>CS clade</taxon>
        <taxon>Chlamydomonadales</taxon>
        <taxon>Dunaliellaceae</taxon>
        <taxon>Dunaliella</taxon>
    </lineage>
</organism>
<name>A0ABQ7GIM3_DUNSA</name>
<evidence type="ECO:0000256" key="4">
    <source>
        <dbReference type="ARBA" id="ARBA00022833"/>
    </source>
</evidence>
<feature type="domain" description="GATA-type" evidence="7">
    <location>
        <begin position="260"/>
        <end position="289"/>
    </location>
</feature>
<feature type="region of interest" description="Disordered" evidence="6">
    <location>
        <begin position="293"/>
        <end position="457"/>
    </location>
</feature>
<feature type="compositionally biased region" description="Gly residues" evidence="6">
    <location>
        <begin position="584"/>
        <end position="626"/>
    </location>
</feature>
<comment type="caution">
    <text evidence="9">The sequence shown here is derived from an EMBL/GenBank/DDBJ whole genome shotgun (WGS) entry which is preliminary data.</text>
</comment>
<dbReference type="Gene3D" id="2.30.30.490">
    <property type="match status" value="1"/>
</dbReference>
<accession>A0ABQ7GIM3</accession>
<comment type="similarity">
    <text evidence="1">Belongs to the type IV zinc-finger family. Class A subfamily.</text>
</comment>
<evidence type="ECO:0000256" key="6">
    <source>
        <dbReference type="SAM" id="MobiDB-lite"/>
    </source>
</evidence>
<dbReference type="PANTHER" id="PTHR45658">
    <property type="entry name" value="GATA TRANSCRIPTION FACTOR"/>
    <property type="match status" value="1"/>
</dbReference>
<dbReference type="PROSITE" id="PS50114">
    <property type="entry name" value="GATA_ZN_FINGER_2"/>
    <property type="match status" value="1"/>
</dbReference>
<evidence type="ECO:0000259" key="7">
    <source>
        <dbReference type="PROSITE" id="PS50114"/>
    </source>
</evidence>
<protein>
    <recommendedName>
        <fullName evidence="11">GATA-type domain-containing protein</fullName>
    </recommendedName>
</protein>
<dbReference type="CDD" id="cd00202">
    <property type="entry name" value="ZnF_GATA"/>
    <property type="match status" value="1"/>
</dbReference>
<keyword evidence="2" id="KW-0479">Metal-binding</keyword>
<evidence type="ECO:0000313" key="9">
    <source>
        <dbReference type="EMBL" id="KAF5834450.1"/>
    </source>
</evidence>
<proteinExistence type="inferred from homology"/>
<sequence length="672" mass="70843">MQLFYWLGDGRQSPGKVHYSSFMLNGQTYNVGDCVYLYPEDEHSPHFVGRIVSAFVDETAPESDPHRIEVKWYERRTSFEPSTKGILESEREVFELEDTDINPIGCISGKNMIVRAQCFDEARQAMSTMPNMDWFFCRGYFLQASNSFKSYSPEELDTYAREHAEASAALASTPTAEPSKQAAGSQPATDAQDASEAAEEEPAPEAPPTAPGKRRKSAPAAPTAPATKPAPAKKGKPAKQAPGSAPPKQRRQAVVGAGVCVNCGATSTPQWREGPAGPKTLCNACGVRHVRQQQKKKTGGGGGSSTSHKAKPGPKGPTGAAVATAAVAAAAAAAPAAAATQASQVQTRRGPQGAQGSRTLRRQANQAKTESPRPEVAQPASKRRRGNSEAAQDEQKPTPKQEPKSHQKHKQQAKEKEKGKEKEKEKEQVEQPKQEPEPEEAAQPQLPPQVPIEERQQQVAALRDILQQSAKYLPLAEAEEQLLAVLEEGAGPLLERAAELAELSSMREKVHQTLKEADAAEAAVAAVMEVYKSKQELAQATAQAASHASATFKRQLSEALKSCAAPPPDEQTREGAADGSTMQGTGGEGTGGEGARGEGTGGEGAGGEGAGGEGAGVGSGGNGDGSGQVQQNQEEMVEKAGPRQDGTAATTQGTQPAESKPDGQDGEDARMD</sequence>
<evidence type="ECO:0000256" key="1">
    <source>
        <dbReference type="ARBA" id="ARBA00005694"/>
    </source>
</evidence>
<feature type="compositionally biased region" description="Basic and acidic residues" evidence="6">
    <location>
        <begin position="393"/>
        <end position="405"/>
    </location>
</feature>
<keyword evidence="4" id="KW-0862">Zinc</keyword>
<feature type="compositionally biased region" description="Polar residues" evidence="6">
    <location>
        <begin position="354"/>
        <end position="369"/>
    </location>
</feature>
<keyword evidence="3 5" id="KW-0863">Zinc-finger</keyword>
<dbReference type="Pfam" id="PF00320">
    <property type="entry name" value="GATA"/>
    <property type="match status" value="1"/>
</dbReference>
<evidence type="ECO:0000313" key="10">
    <source>
        <dbReference type="Proteomes" id="UP000815325"/>
    </source>
</evidence>
<dbReference type="PROSITE" id="PS00344">
    <property type="entry name" value="GATA_ZN_FINGER_1"/>
    <property type="match status" value="1"/>
</dbReference>
<dbReference type="SUPFAM" id="SSF57716">
    <property type="entry name" value="Glucocorticoid receptor-like (DNA-binding domain)"/>
    <property type="match status" value="1"/>
</dbReference>
<dbReference type="PANTHER" id="PTHR45658:SF18">
    <property type="entry name" value="PROTEIN GAT2"/>
    <property type="match status" value="1"/>
</dbReference>
<dbReference type="InterPro" id="IPR043151">
    <property type="entry name" value="BAH_sf"/>
</dbReference>
<dbReference type="InterPro" id="IPR000679">
    <property type="entry name" value="Znf_GATA"/>
</dbReference>
<gene>
    <name evidence="9" type="ORF">DUNSADRAFT_8878</name>
</gene>